<proteinExistence type="predicted"/>
<evidence type="ECO:0000313" key="2">
    <source>
        <dbReference type="Proteomes" id="UP000252419"/>
    </source>
</evidence>
<organism evidence="1 2">
    <name type="scientific">Thalassospira xianhensis MCCC 1A02616</name>
    <dbReference type="NCBI Taxonomy" id="1177929"/>
    <lineage>
        <taxon>Bacteria</taxon>
        <taxon>Pseudomonadati</taxon>
        <taxon>Pseudomonadota</taxon>
        <taxon>Alphaproteobacteria</taxon>
        <taxon>Rhodospirillales</taxon>
        <taxon>Thalassospiraceae</taxon>
        <taxon>Thalassospira</taxon>
    </lineage>
</organism>
<comment type="caution">
    <text evidence="1">The sequence shown here is derived from an EMBL/GenBank/DDBJ whole genome shotgun (WGS) entry which is preliminary data.</text>
</comment>
<dbReference type="AlphaFoldDB" id="A0A367UK06"/>
<protein>
    <submittedName>
        <fullName evidence="1">Uncharacterized protein</fullName>
    </submittedName>
</protein>
<gene>
    <name evidence="1" type="ORF">TH5_00900</name>
</gene>
<dbReference type="Proteomes" id="UP000252419">
    <property type="component" value="Unassembled WGS sequence"/>
</dbReference>
<accession>A0A367UK06</accession>
<sequence>MKTEIIDVRFKYMVEALAPRARVRRRFFVSDTIPVNIRVADNSDDFPVAALAEMPSARQTFLLRHLDGRLYSDHTRVTQKPTLGDETVYEFTDVTSLARLDGTVENEWRSDLEFSQTGVDPQYGGAEGVLPIAEFERSHRVFSSNRHEMRTFLLDAVSKSVMFQGKIWHSHLVYPVWRKVNEQSWYRPDGSCRELNFLDLGQSRGRRFNPMRDANLDCIAGHELAQALDGIEGQRFGNMEILNDEPFAAARFEEFVFLRSVFSLIHLRTNPGVGDILPYSTDTMNAYCSLRDEIIAFRKDHNIIPDMFEADVPDRMLSSFLQLYDAVNAENGDNASIADLVSKCNDINAQCVSAILERKSACAPNVQSSQTFTR</sequence>
<dbReference type="EMBL" id="JPWA01000001">
    <property type="protein sequence ID" value="RCK07664.1"/>
    <property type="molecule type" value="Genomic_DNA"/>
</dbReference>
<evidence type="ECO:0000313" key="1">
    <source>
        <dbReference type="EMBL" id="RCK07664.1"/>
    </source>
</evidence>
<dbReference type="RefSeq" id="WP_114120155.1">
    <property type="nucleotide sequence ID" value="NZ_JPWA01000001.1"/>
</dbReference>
<keyword evidence="2" id="KW-1185">Reference proteome</keyword>
<name>A0A367UK06_9PROT</name>
<reference evidence="1 2" key="1">
    <citation type="submission" date="2014-07" db="EMBL/GenBank/DDBJ databases">
        <title>Draft genome sequence of Thalassospira xianhensis P-4 (MCCC 1A02616).</title>
        <authorList>
            <person name="Lai Q."/>
            <person name="Shao Z."/>
        </authorList>
    </citation>
    <scope>NUCLEOTIDE SEQUENCE [LARGE SCALE GENOMIC DNA]</scope>
    <source>
        <strain evidence="1 2">MCCC 1A02616</strain>
    </source>
</reference>